<proteinExistence type="predicted"/>
<dbReference type="AlphaFoldDB" id="A0A1G9FXN9"/>
<name>A0A1G9FXN9_9PSED</name>
<sequence>MKQRQSNEGLLLKSVIAGLAVLLIQGSFGTVTERFQESRNPQPLLQPQIQQQLQILQSQLRSQTSGIQHAVPVLEREPQTQAWSELPRRQSWVF</sequence>
<evidence type="ECO:0000313" key="2">
    <source>
        <dbReference type="Proteomes" id="UP000198706"/>
    </source>
</evidence>
<organism evidence="1 2">
    <name type="scientific">Pseudomonas indica</name>
    <dbReference type="NCBI Taxonomy" id="137658"/>
    <lineage>
        <taxon>Bacteria</taxon>
        <taxon>Pseudomonadati</taxon>
        <taxon>Pseudomonadota</taxon>
        <taxon>Gammaproteobacteria</taxon>
        <taxon>Pseudomonadales</taxon>
        <taxon>Pseudomonadaceae</taxon>
        <taxon>Pseudomonas</taxon>
    </lineage>
</organism>
<dbReference type="EMBL" id="FNFD01000012">
    <property type="protein sequence ID" value="SDK93129.1"/>
    <property type="molecule type" value="Genomic_DNA"/>
</dbReference>
<accession>A0A1G9FXN9</accession>
<evidence type="ECO:0000313" key="1">
    <source>
        <dbReference type="EMBL" id="SDK93129.1"/>
    </source>
</evidence>
<dbReference type="STRING" id="137658.SAMN05216186_11235"/>
<reference evidence="1 2" key="1">
    <citation type="submission" date="2016-10" db="EMBL/GenBank/DDBJ databases">
        <authorList>
            <person name="de Groot N.N."/>
        </authorList>
    </citation>
    <scope>NUCLEOTIDE SEQUENCE [LARGE SCALE GENOMIC DNA]</scope>
    <source>
        <strain evidence="1 2">JCM 21544</strain>
    </source>
</reference>
<keyword evidence="2" id="KW-1185">Reference proteome</keyword>
<dbReference type="Proteomes" id="UP000198706">
    <property type="component" value="Unassembled WGS sequence"/>
</dbReference>
<gene>
    <name evidence="1" type="ORF">SAMN05216186_11235</name>
</gene>
<dbReference type="RefSeq" id="WP_084338587.1">
    <property type="nucleotide sequence ID" value="NZ_FNFD01000012.1"/>
</dbReference>
<protein>
    <submittedName>
        <fullName evidence="1">Uncharacterized protein</fullName>
    </submittedName>
</protein>